<protein>
    <submittedName>
        <fullName evidence="2">Uncharacterized protein</fullName>
    </submittedName>
</protein>
<sequence length="234" mass="27260">MPLVVYAFLESCSPLPFDGGVVNSIRSMLNFLRHFGALYKTQPYYRVSKSSIILILFFWICFVFLSGNNNVNTKYTMKFSKLRFDPSSITVHHRLLRTKWRDTSNVATSHKKDKIVSLNSVSSNVLSHFSVSSRANDGNNAGKTKETKVSKTIKTEYIINNNPNTYTSFWSWIQFSQKWGRYRQLWRNYRDSRLLVSSSLHLHEDEDFNNLLSEWNDPILSGPWKDFIKFCKSA</sequence>
<proteinExistence type="predicted"/>
<keyword evidence="1" id="KW-0472">Membrane</keyword>
<name>X6MKE2_RETFI</name>
<keyword evidence="3" id="KW-1185">Reference proteome</keyword>
<keyword evidence="1" id="KW-1133">Transmembrane helix</keyword>
<keyword evidence="1" id="KW-0812">Transmembrane</keyword>
<comment type="caution">
    <text evidence="2">The sequence shown here is derived from an EMBL/GenBank/DDBJ whole genome shotgun (WGS) entry which is preliminary data.</text>
</comment>
<reference evidence="2 3" key="1">
    <citation type="journal article" date="2013" name="Curr. Biol.">
        <title>The Genome of the Foraminiferan Reticulomyxa filosa.</title>
        <authorList>
            <person name="Glockner G."/>
            <person name="Hulsmann N."/>
            <person name="Schleicher M."/>
            <person name="Noegel A.A."/>
            <person name="Eichinger L."/>
            <person name="Gallinger C."/>
            <person name="Pawlowski J."/>
            <person name="Sierra R."/>
            <person name="Euteneuer U."/>
            <person name="Pillet L."/>
            <person name="Moustafa A."/>
            <person name="Platzer M."/>
            <person name="Groth M."/>
            <person name="Szafranski K."/>
            <person name="Schliwa M."/>
        </authorList>
    </citation>
    <scope>NUCLEOTIDE SEQUENCE [LARGE SCALE GENOMIC DNA]</scope>
</reference>
<feature type="transmembrane region" description="Helical" evidence="1">
    <location>
        <begin position="52"/>
        <end position="71"/>
    </location>
</feature>
<dbReference type="EMBL" id="ASPP01020546">
    <property type="protein sequence ID" value="ETO13540.1"/>
    <property type="molecule type" value="Genomic_DNA"/>
</dbReference>
<evidence type="ECO:0000313" key="2">
    <source>
        <dbReference type="EMBL" id="ETO13540.1"/>
    </source>
</evidence>
<organism evidence="2 3">
    <name type="scientific">Reticulomyxa filosa</name>
    <dbReference type="NCBI Taxonomy" id="46433"/>
    <lineage>
        <taxon>Eukaryota</taxon>
        <taxon>Sar</taxon>
        <taxon>Rhizaria</taxon>
        <taxon>Retaria</taxon>
        <taxon>Foraminifera</taxon>
        <taxon>Monothalamids</taxon>
        <taxon>Reticulomyxidae</taxon>
        <taxon>Reticulomyxa</taxon>
    </lineage>
</organism>
<dbReference type="AlphaFoldDB" id="X6MKE2"/>
<evidence type="ECO:0000313" key="3">
    <source>
        <dbReference type="Proteomes" id="UP000023152"/>
    </source>
</evidence>
<accession>X6MKE2</accession>
<gene>
    <name evidence="2" type="ORF">RFI_23836</name>
</gene>
<dbReference type="Proteomes" id="UP000023152">
    <property type="component" value="Unassembled WGS sequence"/>
</dbReference>
<evidence type="ECO:0000256" key="1">
    <source>
        <dbReference type="SAM" id="Phobius"/>
    </source>
</evidence>